<proteinExistence type="predicted"/>
<dbReference type="EMBL" id="FNWL01000003">
    <property type="protein sequence ID" value="SEH16863.1"/>
    <property type="molecule type" value="Genomic_DNA"/>
</dbReference>
<accession>A0A1H6G3H8</accession>
<sequence>MTERDETQRAAAVCESCGTAHAVRLGPDGEIQPIGTGHGPKCTCGNETLQIMSSDAVVMEDAEDTGTNDSGETDSGQ</sequence>
<keyword evidence="2" id="KW-1185">Reference proteome</keyword>
<reference evidence="2" key="1">
    <citation type="submission" date="2016-10" db="EMBL/GenBank/DDBJ databases">
        <authorList>
            <person name="Varghese N."/>
            <person name="Submissions S."/>
        </authorList>
    </citation>
    <scope>NUCLEOTIDE SEQUENCE [LARGE SCALE GENOMIC DNA]</scope>
    <source>
        <strain evidence="2">CGMCC 1.8981</strain>
    </source>
</reference>
<dbReference type="Proteomes" id="UP000199112">
    <property type="component" value="Unassembled WGS sequence"/>
</dbReference>
<evidence type="ECO:0000313" key="1">
    <source>
        <dbReference type="EMBL" id="SEH16863.1"/>
    </source>
</evidence>
<dbReference type="AlphaFoldDB" id="A0A1H6G3H8"/>
<gene>
    <name evidence="1" type="ORF">SAMN04487967_2820</name>
</gene>
<protein>
    <submittedName>
        <fullName evidence="1">Uncharacterized protein</fullName>
    </submittedName>
</protein>
<dbReference type="OrthoDB" id="257177at2157"/>
<organism evidence="1 2">
    <name type="scientific">Natronorubrum sediminis</name>
    <dbReference type="NCBI Taxonomy" id="640943"/>
    <lineage>
        <taxon>Archaea</taxon>
        <taxon>Methanobacteriati</taxon>
        <taxon>Methanobacteriota</taxon>
        <taxon>Stenosarchaea group</taxon>
        <taxon>Halobacteria</taxon>
        <taxon>Halobacteriales</taxon>
        <taxon>Natrialbaceae</taxon>
        <taxon>Natronorubrum</taxon>
    </lineage>
</organism>
<name>A0A1H6G3H8_9EURY</name>
<dbReference type="RefSeq" id="WP_090507634.1">
    <property type="nucleotide sequence ID" value="NZ_FNWL01000003.1"/>
</dbReference>
<evidence type="ECO:0000313" key="2">
    <source>
        <dbReference type="Proteomes" id="UP000199112"/>
    </source>
</evidence>